<dbReference type="GO" id="GO:0009002">
    <property type="term" value="F:serine-type D-Ala-D-Ala carboxypeptidase activity"/>
    <property type="evidence" value="ECO:0007669"/>
    <property type="project" value="UniProtKB-EC"/>
</dbReference>
<dbReference type="GO" id="GO:0009252">
    <property type="term" value="P:peptidoglycan biosynthetic process"/>
    <property type="evidence" value="ECO:0007669"/>
    <property type="project" value="UniProtKB-UniPathway"/>
</dbReference>
<dbReference type="GO" id="GO:0008360">
    <property type="term" value="P:regulation of cell shape"/>
    <property type="evidence" value="ECO:0007669"/>
    <property type="project" value="UniProtKB-KW"/>
</dbReference>
<evidence type="ECO:0000256" key="11">
    <source>
        <dbReference type="ARBA" id="ARBA00023316"/>
    </source>
</evidence>
<feature type="active site" description="Acyl-ester intermediate" evidence="13">
    <location>
        <position position="64"/>
    </location>
</feature>
<dbReference type="PANTHER" id="PTHR21581:SF6">
    <property type="entry name" value="TRAFFICKING PROTEIN PARTICLE COMPLEX SUBUNIT 12"/>
    <property type="match status" value="1"/>
</dbReference>
<dbReference type="GO" id="GO:0006508">
    <property type="term" value="P:proteolysis"/>
    <property type="evidence" value="ECO:0007669"/>
    <property type="project" value="UniProtKB-KW"/>
</dbReference>
<dbReference type="Pfam" id="PF07943">
    <property type="entry name" value="PBP5_C"/>
    <property type="match status" value="1"/>
</dbReference>
<evidence type="ECO:0000256" key="6">
    <source>
        <dbReference type="ARBA" id="ARBA00022670"/>
    </source>
</evidence>
<evidence type="ECO:0000259" key="16">
    <source>
        <dbReference type="SMART" id="SM00936"/>
    </source>
</evidence>
<dbReference type="EC" id="3.4.16.4" evidence="4"/>
<keyword evidence="7" id="KW-0732">Signal</keyword>
<evidence type="ECO:0000256" key="7">
    <source>
        <dbReference type="ARBA" id="ARBA00022729"/>
    </source>
</evidence>
<reference evidence="17 18" key="1">
    <citation type="journal article" date="2016" name="Front. Microbiol.">
        <title>Genomic Resource of Rice Seed Associated Bacteria.</title>
        <authorList>
            <person name="Midha S."/>
            <person name="Bansal K."/>
            <person name="Sharma S."/>
            <person name="Kumar N."/>
            <person name="Patil P.P."/>
            <person name="Chaudhry V."/>
            <person name="Patil P.B."/>
        </authorList>
    </citation>
    <scope>NUCLEOTIDE SEQUENCE [LARGE SCALE GENOMIC DNA]</scope>
    <source>
        <strain evidence="17 18">NS226</strain>
    </source>
</reference>
<dbReference type="UniPathway" id="UPA00219"/>
<comment type="pathway">
    <text evidence="2">Cell wall biogenesis; peptidoglycan biosynthesis.</text>
</comment>
<evidence type="ECO:0000313" key="17">
    <source>
        <dbReference type="EMBL" id="KTQ95487.1"/>
    </source>
</evidence>
<dbReference type="PRINTS" id="PR00725">
    <property type="entry name" value="DADACBPTASE1"/>
</dbReference>
<dbReference type="Gene3D" id="2.60.410.10">
    <property type="entry name" value="D-Ala-D-Ala carboxypeptidase, C-terminal domain"/>
    <property type="match status" value="1"/>
</dbReference>
<keyword evidence="8" id="KW-0378">Hydrolase</keyword>
<accession>A0A175R842</accession>
<evidence type="ECO:0000256" key="8">
    <source>
        <dbReference type="ARBA" id="ARBA00022801"/>
    </source>
</evidence>
<dbReference type="GO" id="GO:0071555">
    <property type="term" value="P:cell wall organization"/>
    <property type="evidence" value="ECO:0007669"/>
    <property type="project" value="UniProtKB-KW"/>
</dbReference>
<dbReference type="Gene3D" id="3.40.710.10">
    <property type="entry name" value="DD-peptidase/beta-lactamase superfamily"/>
    <property type="match status" value="1"/>
</dbReference>
<evidence type="ECO:0000256" key="13">
    <source>
        <dbReference type="PIRSR" id="PIRSR618044-1"/>
    </source>
</evidence>
<dbReference type="EMBL" id="LDPZ01000022">
    <property type="protein sequence ID" value="KTQ95487.1"/>
    <property type="molecule type" value="Genomic_DNA"/>
</dbReference>
<evidence type="ECO:0000256" key="3">
    <source>
        <dbReference type="ARBA" id="ARBA00007164"/>
    </source>
</evidence>
<evidence type="ECO:0000256" key="1">
    <source>
        <dbReference type="ARBA" id="ARBA00003217"/>
    </source>
</evidence>
<dbReference type="RefSeq" id="WP_058635118.1">
    <property type="nucleotide sequence ID" value="NZ_LDPZ01000022.1"/>
</dbReference>
<feature type="domain" description="Peptidase S11 D-Ala-D-Ala carboxypeptidase A C-terminal" evidence="16">
    <location>
        <begin position="280"/>
        <end position="371"/>
    </location>
</feature>
<gene>
    <name evidence="17" type="ORF">NS226_11600</name>
</gene>
<protein>
    <recommendedName>
        <fullName evidence="4">serine-type D-Ala-D-Ala carboxypeptidase</fullName>
        <ecNumber evidence="4">3.4.16.4</ecNumber>
    </recommendedName>
</protein>
<dbReference type="SMART" id="SM00936">
    <property type="entry name" value="PBP5_C"/>
    <property type="match status" value="1"/>
</dbReference>
<keyword evidence="11" id="KW-0961">Cell wall biogenesis/degradation</keyword>
<feature type="active site" evidence="13">
    <location>
        <position position="129"/>
    </location>
</feature>
<dbReference type="SUPFAM" id="SSF69189">
    <property type="entry name" value="Penicillin-binding protein associated domain"/>
    <property type="match status" value="1"/>
</dbReference>
<keyword evidence="9" id="KW-0133">Cell shape</keyword>
<dbReference type="Proteomes" id="UP000078272">
    <property type="component" value="Unassembled WGS sequence"/>
</dbReference>
<keyword evidence="6" id="KW-0645">Protease</keyword>
<dbReference type="InterPro" id="IPR001967">
    <property type="entry name" value="Peptidase_S11_N"/>
</dbReference>
<evidence type="ECO:0000256" key="12">
    <source>
        <dbReference type="ARBA" id="ARBA00034000"/>
    </source>
</evidence>
<keyword evidence="5" id="KW-0121">Carboxypeptidase</keyword>
<dbReference type="Pfam" id="PF00768">
    <property type="entry name" value="Peptidase_S11"/>
    <property type="match status" value="1"/>
</dbReference>
<dbReference type="InterPro" id="IPR012907">
    <property type="entry name" value="Peptidase_S11_C"/>
</dbReference>
<dbReference type="InterPro" id="IPR015956">
    <property type="entry name" value="Peniciliin-bd_prot_C_sf"/>
</dbReference>
<evidence type="ECO:0000313" key="18">
    <source>
        <dbReference type="Proteomes" id="UP000078272"/>
    </source>
</evidence>
<name>A0A175R842_9HYPH</name>
<organism evidence="17 18">
    <name type="scientific">Aureimonas ureilytica</name>
    <dbReference type="NCBI Taxonomy" id="401562"/>
    <lineage>
        <taxon>Bacteria</taxon>
        <taxon>Pseudomonadati</taxon>
        <taxon>Pseudomonadota</taxon>
        <taxon>Alphaproteobacteria</taxon>
        <taxon>Hyphomicrobiales</taxon>
        <taxon>Aurantimonadaceae</taxon>
        <taxon>Aureimonas</taxon>
    </lineage>
</organism>
<feature type="active site" description="Proton acceptor" evidence="13">
    <location>
        <position position="67"/>
    </location>
</feature>
<evidence type="ECO:0000256" key="15">
    <source>
        <dbReference type="RuleBase" id="RU004016"/>
    </source>
</evidence>
<evidence type="ECO:0000256" key="9">
    <source>
        <dbReference type="ARBA" id="ARBA00022960"/>
    </source>
</evidence>
<evidence type="ECO:0000256" key="2">
    <source>
        <dbReference type="ARBA" id="ARBA00004752"/>
    </source>
</evidence>
<comment type="function">
    <text evidence="1">Removes C-terminal D-alanyl residues from sugar-peptide cell wall precursors.</text>
</comment>
<evidence type="ECO:0000256" key="10">
    <source>
        <dbReference type="ARBA" id="ARBA00022984"/>
    </source>
</evidence>
<keyword evidence="10" id="KW-0573">Peptidoglycan synthesis</keyword>
<dbReference type="SUPFAM" id="SSF56601">
    <property type="entry name" value="beta-lactamase/transpeptidase-like"/>
    <property type="match status" value="1"/>
</dbReference>
<evidence type="ECO:0000256" key="4">
    <source>
        <dbReference type="ARBA" id="ARBA00012448"/>
    </source>
</evidence>
<dbReference type="PANTHER" id="PTHR21581">
    <property type="entry name" value="D-ALANYL-D-ALANINE CARBOXYPEPTIDASE"/>
    <property type="match status" value="1"/>
</dbReference>
<evidence type="ECO:0000256" key="14">
    <source>
        <dbReference type="PIRSR" id="PIRSR618044-2"/>
    </source>
</evidence>
<comment type="catalytic activity">
    <reaction evidence="12">
        <text>Preferential cleavage: (Ac)2-L-Lys-D-Ala-|-D-Ala. Also transpeptidation of peptidyl-alanyl moieties that are N-acyl substituents of D-alanine.</text>
        <dbReference type="EC" id="3.4.16.4"/>
    </reaction>
</comment>
<evidence type="ECO:0000256" key="5">
    <source>
        <dbReference type="ARBA" id="ARBA00022645"/>
    </source>
</evidence>
<proteinExistence type="inferred from homology"/>
<comment type="similarity">
    <text evidence="3 15">Belongs to the peptidase S11 family.</text>
</comment>
<sequence length="387" mass="41127">MASGTRIESRTIATRLLTLAGLLLVLGQPAAALETSARTAMMVDLASGTVLFEKSPDQEIPPASLSKLMTLAVIFDELRKGSVRLDETFPVSEYAWRTGGAASGGSTMFLPLNSQVSLGDLIKGIAIQSGNDATIVAAEGIAGSVPAFAEMMNRKARELGLTHSHFANPHGLPDPGQYVSARDLVTLASYIIREFPEQYPLFSEEEFTFNGITQRSRNPLLALGADGLKTGHTAEAGYGLVASAKDDTGRRIVFAMTGLKSVKERAEEARAMMTAGLRGFETVVVAKAGEAIGEVPVQNGAEPSVPVRPAGEIRFLQPRGAGGGPVTTEIQPIGPVDAPVPEGRRIAQLKVMRDGQVLREEPLYAAKPVEAAGLFQRIQNKVLGHFR</sequence>
<feature type="binding site" evidence="14">
    <location>
        <position position="229"/>
    </location>
    <ligand>
        <name>substrate</name>
    </ligand>
</feature>
<dbReference type="PATRIC" id="fig|401562.3.peg.1843"/>
<comment type="caution">
    <text evidence="17">The sequence shown here is derived from an EMBL/GenBank/DDBJ whole genome shotgun (WGS) entry which is preliminary data.</text>
</comment>
<dbReference type="InterPro" id="IPR018044">
    <property type="entry name" value="Peptidase_S11"/>
</dbReference>
<dbReference type="InterPro" id="IPR037167">
    <property type="entry name" value="Peptidase_S11_C_sf"/>
</dbReference>
<dbReference type="AlphaFoldDB" id="A0A175R842"/>
<dbReference type="InterPro" id="IPR012338">
    <property type="entry name" value="Beta-lactam/transpept-like"/>
</dbReference>